<dbReference type="GeneID" id="14891226"/>
<dbReference type="AlphaFoldDB" id="L7FMY5"/>
<name>L7FMY5_ENTIV</name>
<dbReference type="RefSeq" id="XP_004258998.1">
    <property type="nucleotide sequence ID" value="XM_004258950.1"/>
</dbReference>
<keyword evidence="2" id="KW-1185">Reference proteome</keyword>
<dbReference type="KEGG" id="eiv:EIN_118010"/>
<evidence type="ECO:0000313" key="2">
    <source>
        <dbReference type="Proteomes" id="UP000014680"/>
    </source>
</evidence>
<dbReference type="EMBL" id="KB206391">
    <property type="protein sequence ID" value="ELP92227.1"/>
    <property type="molecule type" value="Genomic_DNA"/>
</dbReference>
<sequence>MESRKGNTSRSKKAFNTSALVYCSLEMGAHIKFIRSKISQNSLKVLRGEEVKWDFKSTTDNTRHFMEQSDIFCDKMTVLVETARIRKVTELLIDWKTLNSVEPKSSMSSVDATQRWKDLDYNQDCRNKEACFVNYLSYNLLQFGYSFSINISRIKPSKKTANFFIWSEIYTPDNTVIGVNKTPLLVSFIHHVESLLNRSKTSWIGSDDIAHNFAKNSLVASTEAEDSPQTPSAFKPLTDSHYCVLQNFAFTQTHPFILNTFACY</sequence>
<accession>L7FMY5</accession>
<gene>
    <name evidence="1" type="ORF">EIN_118010</name>
</gene>
<protein>
    <submittedName>
        <fullName evidence="1">Uncharacterized protein</fullName>
    </submittedName>
</protein>
<proteinExistence type="predicted"/>
<evidence type="ECO:0000313" key="1">
    <source>
        <dbReference type="EMBL" id="ELP92227.1"/>
    </source>
</evidence>
<reference evidence="1 2" key="1">
    <citation type="submission" date="2012-10" db="EMBL/GenBank/DDBJ databases">
        <authorList>
            <person name="Zafar N."/>
            <person name="Inman J."/>
            <person name="Hall N."/>
            <person name="Lorenzi H."/>
            <person name="Caler E."/>
        </authorList>
    </citation>
    <scope>NUCLEOTIDE SEQUENCE [LARGE SCALE GENOMIC DNA]</scope>
    <source>
        <strain evidence="1 2">IP1</strain>
    </source>
</reference>
<organism evidence="1 2">
    <name type="scientific">Entamoeba invadens IP1</name>
    <dbReference type="NCBI Taxonomy" id="370355"/>
    <lineage>
        <taxon>Eukaryota</taxon>
        <taxon>Amoebozoa</taxon>
        <taxon>Evosea</taxon>
        <taxon>Archamoebae</taxon>
        <taxon>Mastigamoebida</taxon>
        <taxon>Entamoebidae</taxon>
        <taxon>Entamoeba</taxon>
    </lineage>
</organism>
<dbReference type="Proteomes" id="UP000014680">
    <property type="component" value="Unassembled WGS sequence"/>
</dbReference>
<dbReference type="VEuPathDB" id="AmoebaDB:EIN_118010"/>